<gene>
    <name evidence="2" type="ORF">GCM10023171_16980</name>
</gene>
<evidence type="ECO:0000313" key="2">
    <source>
        <dbReference type="EMBL" id="GAA4484275.1"/>
    </source>
</evidence>
<accession>A0ABP8PD30</accession>
<evidence type="ECO:0000313" key="3">
    <source>
        <dbReference type="Proteomes" id="UP001500731"/>
    </source>
</evidence>
<sequence>MWIIVGWLVVAVTAIASRLAIVWLSTAIAGVLIVLPVYVIVYARGIRHQRNAEIEAAEHLALPPGSRVPRVMLRSGPDSVRRFAENINSERRVSQGPLNGLRAKREAVPSGAWPRSQAGAVLLVAGVVLSLGAAVTAILNAALSIGPSPLPLMGLAVLMYVVGFPLLLSVVRAMKNRKR</sequence>
<name>A0ABP8PD30_9MICO</name>
<keyword evidence="3" id="KW-1185">Reference proteome</keyword>
<feature type="transmembrane region" description="Helical" evidence="1">
    <location>
        <begin position="26"/>
        <end position="43"/>
    </location>
</feature>
<evidence type="ECO:0000256" key="1">
    <source>
        <dbReference type="SAM" id="Phobius"/>
    </source>
</evidence>
<protein>
    <submittedName>
        <fullName evidence="2">Uncharacterized protein</fullName>
    </submittedName>
</protein>
<proteinExistence type="predicted"/>
<reference evidence="3" key="1">
    <citation type="journal article" date="2019" name="Int. J. Syst. Evol. Microbiol.">
        <title>The Global Catalogue of Microorganisms (GCM) 10K type strain sequencing project: providing services to taxonomists for standard genome sequencing and annotation.</title>
        <authorList>
            <consortium name="The Broad Institute Genomics Platform"/>
            <consortium name="The Broad Institute Genome Sequencing Center for Infectious Disease"/>
            <person name="Wu L."/>
            <person name="Ma J."/>
        </authorList>
    </citation>
    <scope>NUCLEOTIDE SEQUENCE [LARGE SCALE GENOMIC DNA]</scope>
    <source>
        <strain evidence="3">JCM 17839</strain>
    </source>
</reference>
<dbReference type="EMBL" id="BAABGP010000010">
    <property type="protein sequence ID" value="GAA4484275.1"/>
    <property type="molecule type" value="Genomic_DNA"/>
</dbReference>
<organism evidence="2 3">
    <name type="scientific">Microbacterium panaciterrae</name>
    <dbReference type="NCBI Taxonomy" id="985759"/>
    <lineage>
        <taxon>Bacteria</taxon>
        <taxon>Bacillati</taxon>
        <taxon>Actinomycetota</taxon>
        <taxon>Actinomycetes</taxon>
        <taxon>Micrococcales</taxon>
        <taxon>Microbacteriaceae</taxon>
        <taxon>Microbacterium</taxon>
    </lineage>
</organism>
<dbReference type="Proteomes" id="UP001500731">
    <property type="component" value="Unassembled WGS sequence"/>
</dbReference>
<feature type="transmembrane region" description="Helical" evidence="1">
    <location>
        <begin position="152"/>
        <end position="171"/>
    </location>
</feature>
<keyword evidence="1" id="KW-0472">Membrane</keyword>
<feature type="transmembrane region" description="Helical" evidence="1">
    <location>
        <begin position="120"/>
        <end position="146"/>
    </location>
</feature>
<keyword evidence="1" id="KW-0812">Transmembrane</keyword>
<comment type="caution">
    <text evidence="2">The sequence shown here is derived from an EMBL/GenBank/DDBJ whole genome shotgun (WGS) entry which is preliminary data.</text>
</comment>
<keyword evidence="1" id="KW-1133">Transmembrane helix</keyword>